<dbReference type="Gene3D" id="3.40.630.30">
    <property type="match status" value="1"/>
</dbReference>
<dbReference type="Proteomes" id="UP000647860">
    <property type="component" value="Unassembled WGS sequence"/>
</dbReference>
<dbReference type="EMBL" id="BOPA01000021">
    <property type="protein sequence ID" value="GIJ16499.1"/>
    <property type="molecule type" value="Genomic_DNA"/>
</dbReference>
<proteinExistence type="predicted"/>
<dbReference type="InterPro" id="IPR052523">
    <property type="entry name" value="Trichothecene_AcTrans"/>
</dbReference>
<evidence type="ECO:0000259" key="1">
    <source>
        <dbReference type="PROSITE" id="PS51186"/>
    </source>
</evidence>
<gene>
    <name evidence="2" type="ORF">Vgi01_31830</name>
</gene>
<dbReference type="PROSITE" id="PS51186">
    <property type="entry name" value="GNAT"/>
    <property type="match status" value="1"/>
</dbReference>
<dbReference type="CDD" id="cd04301">
    <property type="entry name" value="NAT_SF"/>
    <property type="match status" value="1"/>
</dbReference>
<comment type="caution">
    <text evidence="2">The sequence shown here is derived from an EMBL/GenBank/DDBJ whole genome shotgun (WGS) entry which is preliminary data.</text>
</comment>
<evidence type="ECO:0000313" key="2">
    <source>
        <dbReference type="EMBL" id="GIJ16499.1"/>
    </source>
</evidence>
<dbReference type="SUPFAM" id="SSF55729">
    <property type="entry name" value="Acyl-CoA N-acyltransferases (Nat)"/>
    <property type="match status" value="1"/>
</dbReference>
<dbReference type="PANTHER" id="PTHR42791:SF1">
    <property type="entry name" value="N-ACETYLTRANSFERASE DOMAIN-CONTAINING PROTEIN"/>
    <property type="match status" value="1"/>
</dbReference>
<name>A0ABQ4IF29_9ACTN</name>
<dbReference type="PANTHER" id="PTHR42791">
    <property type="entry name" value="GNAT FAMILY ACETYLTRANSFERASE"/>
    <property type="match status" value="1"/>
</dbReference>
<dbReference type="InterPro" id="IPR000182">
    <property type="entry name" value="GNAT_dom"/>
</dbReference>
<dbReference type="InterPro" id="IPR016181">
    <property type="entry name" value="Acyl_CoA_acyltransferase"/>
</dbReference>
<feature type="domain" description="N-acetyltransferase" evidence="1">
    <location>
        <begin position="4"/>
        <end position="187"/>
    </location>
</feature>
<dbReference type="RefSeq" id="WP_204291527.1">
    <property type="nucleotide sequence ID" value="NZ_BAAAGZ010000012.1"/>
</dbReference>
<reference evidence="2 3" key="1">
    <citation type="submission" date="2021-01" db="EMBL/GenBank/DDBJ databases">
        <title>Whole genome shotgun sequence of Verrucosispora gifhornensis NBRC 16317.</title>
        <authorList>
            <person name="Komaki H."/>
            <person name="Tamura T."/>
        </authorList>
    </citation>
    <scope>NUCLEOTIDE SEQUENCE [LARGE SCALE GENOMIC DNA]</scope>
    <source>
        <strain evidence="2 3">NBRC 16317</strain>
    </source>
</reference>
<sequence>MSSTEVLTATAADRPQVVSALVAAFADDPVLRHLFPDPQDYPRFAAVFFGNLFDKRVGLGTVWTIGPGASTAVWQPPSGGDPASTDLLETHLPADALARTRAYDDAVRAALPAEPFWYLGVLGTRPDSAGRGLGRAVMAAGLRRAAADGLPAILETSNPANVEFYRRAGWQVVRQIDEPLPIWVMRQ</sequence>
<protein>
    <submittedName>
        <fullName evidence="2">N-acetyltransferase</fullName>
    </submittedName>
</protein>
<organism evidence="2 3">
    <name type="scientific">Micromonospora gifhornensis</name>
    <dbReference type="NCBI Taxonomy" id="84594"/>
    <lineage>
        <taxon>Bacteria</taxon>
        <taxon>Bacillati</taxon>
        <taxon>Actinomycetota</taxon>
        <taxon>Actinomycetes</taxon>
        <taxon>Micromonosporales</taxon>
        <taxon>Micromonosporaceae</taxon>
        <taxon>Micromonospora</taxon>
    </lineage>
</organism>
<evidence type="ECO:0000313" key="3">
    <source>
        <dbReference type="Proteomes" id="UP000647860"/>
    </source>
</evidence>
<dbReference type="Pfam" id="PF00583">
    <property type="entry name" value="Acetyltransf_1"/>
    <property type="match status" value="1"/>
</dbReference>
<keyword evidence="3" id="KW-1185">Reference proteome</keyword>
<accession>A0ABQ4IF29</accession>